<dbReference type="EMBL" id="NDIQ01000021">
    <property type="protein sequence ID" value="PRT54471.1"/>
    <property type="molecule type" value="Genomic_DNA"/>
</dbReference>
<evidence type="ECO:0000256" key="2">
    <source>
        <dbReference type="ARBA" id="ARBA00022857"/>
    </source>
</evidence>
<dbReference type="OrthoDB" id="417891at2759"/>
<comment type="caution">
    <text evidence="4">The sequence shown here is derived from an EMBL/GenBank/DDBJ whole genome shotgun (WGS) entry which is preliminary data.</text>
</comment>
<evidence type="ECO:0000313" key="5">
    <source>
        <dbReference type="Proteomes" id="UP000238350"/>
    </source>
</evidence>
<dbReference type="PRINTS" id="PR00081">
    <property type="entry name" value="GDHRDH"/>
</dbReference>
<dbReference type="CDD" id="cd05233">
    <property type="entry name" value="SDR_c"/>
    <property type="match status" value="1"/>
</dbReference>
<organism evidence="4 5">
    <name type="scientific">Wickerhamiella sorbophila</name>
    <dbReference type="NCBI Taxonomy" id="45607"/>
    <lineage>
        <taxon>Eukaryota</taxon>
        <taxon>Fungi</taxon>
        <taxon>Dikarya</taxon>
        <taxon>Ascomycota</taxon>
        <taxon>Saccharomycotina</taxon>
        <taxon>Dipodascomycetes</taxon>
        <taxon>Dipodascales</taxon>
        <taxon>Trichomonascaceae</taxon>
        <taxon>Wickerhamiella</taxon>
    </lineage>
</organism>
<dbReference type="Proteomes" id="UP000238350">
    <property type="component" value="Unassembled WGS sequence"/>
</dbReference>
<protein>
    <submittedName>
        <fullName evidence="4">3-oxoacyl-[acyl-carrier-protein] reductase FabG</fullName>
    </submittedName>
</protein>
<gene>
    <name evidence="4" type="ORF">B9G98_02091</name>
</gene>
<dbReference type="Pfam" id="PF13561">
    <property type="entry name" value="adh_short_C2"/>
    <property type="match status" value="1"/>
</dbReference>
<evidence type="ECO:0000256" key="3">
    <source>
        <dbReference type="ARBA" id="ARBA00023002"/>
    </source>
</evidence>
<dbReference type="PROSITE" id="PS00061">
    <property type="entry name" value="ADH_SHORT"/>
    <property type="match status" value="1"/>
</dbReference>
<dbReference type="SUPFAM" id="SSF51735">
    <property type="entry name" value="NAD(P)-binding Rossmann-fold domains"/>
    <property type="match status" value="1"/>
</dbReference>
<dbReference type="STRING" id="45607.A0A2T0FHJ5"/>
<name>A0A2T0FHJ5_9ASCO</name>
<proteinExistence type="inferred from homology"/>
<dbReference type="InterPro" id="IPR020904">
    <property type="entry name" value="Sc_DH/Rdtase_CS"/>
</dbReference>
<dbReference type="RefSeq" id="XP_024664416.1">
    <property type="nucleotide sequence ID" value="XM_024808648.1"/>
</dbReference>
<dbReference type="InterPro" id="IPR002347">
    <property type="entry name" value="SDR_fam"/>
</dbReference>
<dbReference type="PANTHER" id="PTHR42760:SF133">
    <property type="entry name" value="3-OXOACYL-[ACYL-CARRIER-PROTEIN] REDUCTASE"/>
    <property type="match status" value="1"/>
</dbReference>
<reference evidence="4 5" key="1">
    <citation type="submission" date="2017-04" db="EMBL/GenBank/DDBJ databases">
        <title>Genome sequencing of [Candida] sorbophila.</title>
        <authorList>
            <person name="Ahn J.O."/>
        </authorList>
    </citation>
    <scope>NUCLEOTIDE SEQUENCE [LARGE SCALE GENOMIC DNA]</scope>
    <source>
        <strain evidence="4 5">DS02</strain>
    </source>
</reference>
<sequence>MKCLVTGASRGIGWAIAQKLAHEGHSVILSASNADLLNQRLIELPKVLDGQDHSVLPLDLADPGLKFELKEPVEAFVHSAGVAGMGLLTALSPQSVAKTLQVNLHAPIMLTKALVRPMMRQKFGSIIYLSSCLASKGLTGSSVYSATKAGLEGFTRALAREVGNRGITVNCIAPGLTDTDMGRCADRGLATASNVFPGLIDPASIADTVMFLLHNRNITGQTLQVDNGFTV</sequence>
<comment type="similarity">
    <text evidence="1">Belongs to the short-chain dehydrogenases/reductases (SDR) family.</text>
</comment>
<evidence type="ECO:0000256" key="1">
    <source>
        <dbReference type="ARBA" id="ARBA00006484"/>
    </source>
</evidence>
<dbReference type="Gene3D" id="3.40.50.720">
    <property type="entry name" value="NAD(P)-binding Rossmann-like Domain"/>
    <property type="match status" value="1"/>
</dbReference>
<dbReference type="PANTHER" id="PTHR42760">
    <property type="entry name" value="SHORT-CHAIN DEHYDROGENASES/REDUCTASES FAMILY MEMBER"/>
    <property type="match status" value="1"/>
</dbReference>
<evidence type="ECO:0000313" key="4">
    <source>
        <dbReference type="EMBL" id="PRT54471.1"/>
    </source>
</evidence>
<keyword evidence="2" id="KW-0521">NADP</keyword>
<dbReference type="GO" id="GO:0006633">
    <property type="term" value="P:fatty acid biosynthetic process"/>
    <property type="evidence" value="ECO:0007669"/>
    <property type="project" value="TreeGrafter"/>
</dbReference>
<dbReference type="GO" id="GO:0048038">
    <property type="term" value="F:quinone binding"/>
    <property type="evidence" value="ECO:0007669"/>
    <property type="project" value="TreeGrafter"/>
</dbReference>
<keyword evidence="5" id="KW-1185">Reference proteome</keyword>
<dbReference type="GeneID" id="36515839"/>
<accession>A0A2T0FHJ5</accession>
<dbReference type="GO" id="GO:0016616">
    <property type="term" value="F:oxidoreductase activity, acting on the CH-OH group of donors, NAD or NADP as acceptor"/>
    <property type="evidence" value="ECO:0007669"/>
    <property type="project" value="TreeGrafter"/>
</dbReference>
<dbReference type="PRINTS" id="PR00080">
    <property type="entry name" value="SDRFAMILY"/>
</dbReference>
<dbReference type="AlphaFoldDB" id="A0A2T0FHJ5"/>
<dbReference type="InterPro" id="IPR036291">
    <property type="entry name" value="NAD(P)-bd_dom_sf"/>
</dbReference>
<keyword evidence="3" id="KW-0560">Oxidoreductase</keyword>